<organism evidence="2 3">
    <name type="scientific">Cytospora mali</name>
    <name type="common">Apple Valsa canker fungus</name>
    <name type="synonym">Valsa mali</name>
    <dbReference type="NCBI Taxonomy" id="578113"/>
    <lineage>
        <taxon>Eukaryota</taxon>
        <taxon>Fungi</taxon>
        <taxon>Dikarya</taxon>
        <taxon>Ascomycota</taxon>
        <taxon>Pezizomycotina</taxon>
        <taxon>Sordariomycetes</taxon>
        <taxon>Sordariomycetidae</taxon>
        <taxon>Diaporthales</taxon>
        <taxon>Cytosporaceae</taxon>
        <taxon>Cytospora</taxon>
    </lineage>
</organism>
<keyword evidence="3" id="KW-1185">Reference proteome</keyword>
<protein>
    <submittedName>
        <fullName evidence="2">Uncharacterized protein</fullName>
    </submittedName>
</protein>
<reference evidence="2" key="1">
    <citation type="submission" date="2014-12" db="EMBL/GenBank/DDBJ databases">
        <title>Genome Sequence of Valsa Canker Pathogens Uncovers a Specific Adaption of Colonization on Woody Bark.</title>
        <authorList>
            <person name="Yin Z."/>
            <person name="Liu H."/>
            <person name="Gao X."/>
            <person name="Li Z."/>
            <person name="Song N."/>
            <person name="Ke X."/>
            <person name="Dai Q."/>
            <person name="Wu Y."/>
            <person name="Sun Y."/>
            <person name="Xu J.-R."/>
            <person name="Kang Z.K."/>
            <person name="Wang L."/>
            <person name="Huang L."/>
        </authorList>
    </citation>
    <scope>NUCLEOTIDE SEQUENCE [LARGE SCALE GENOMIC DNA]</scope>
    <source>
        <strain evidence="2">03-8</strain>
    </source>
</reference>
<feature type="region of interest" description="Disordered" evidence="1">
    <location>
        <begin position="52"/>
        <end position="78"/>
    </location>
</feature>
<proteinExistence type="predicted"/>
<dbReference type="Proteomes" id="UP000078559">
    <property type="component" value="Chromosome 1"/>
</dbReference>
<evidence type="ECO:0000313" key="3">
    <source>
        <dbReference type="Proteomes" id="UP000078559"/>
    </source>
</evidence>
<feature type="compositionally biased region" description="Basic and acidic residues" evidence="1">
    <location>
        <begin position="52"/>
        <end position="72"/>
    </location>
</feature>
<dbReference type="EMBL" id="CM003098">
    <property type="protein sequence ID" value="KUI65107.1"/>
    <property type="molecule type" value="Genomic_DNA"/>
</dbReference>
<dbReference type="AlphaFoldDB" id="A0A194VM81"/>
<evidence type="ECO:0000313" key="2">
    <source>
        <dbReference type="EMBL" id="KUI65107.1"/>
    </source>
</evidence>
<sequence>MDDDAVRYGGIRYGSTYRLVVVGGTGEDAAVLRRQRSADYITLTRKADPVIEPQRHYDLSSAKHDNSTRNHDAQANAP</sequence>
<name>A0A194VM81_CYTMA</name>
<gene>
    <name evidence="2" type="ORF">VM1G_11324</name>
</gene>
<accession>A0A194VM81</accession>
<evidence type="ECO:0000256" key="1">
    <source>
        <dbReference type="SAM" id="MobiDB-lite"/>
    </source>
</evidence>